<dbReference type="EMBL" id="LAZR01000143">
    <property type="protein sequence ID" value="KKN86856.1"/>
    <property type="molecule type" value="Genomic_DNA"/>
</dbReference>
<proteinExistence type="predicted"/>
<name>A0A0F9WLF3_9ZZZZ</name>
<dbReference type="AlphaFoldDB" id="A0A0F9WLF3"/>
<comment type="caution">
    <text evidence="1">The sequence shown here is derived from an EMBL/GenBank/DDBJ whole genome shotgun (WGS) entry which is preliminary data.</text>
</comment>
<sequence length="95" mass="11014">MSNDTFNRNRKFLCSLCGVSYTQDEGHDYRQCVTRLEDRIANSKEIIERSEYSLIKALEHLEKQKNGIKGFAFPPDISTRGWRKAQARGNDSYPL</sequence>
<reference evidence="1" key="1">
    <citation type="journal article" date="2015" name="Nature">
        <title>Complex archaea that bridge the gap between prokaryotes and eukaryotes.</title>
        <authorList>
            <person name="Spang A."/>
            <person name="Saw J.H."/>
            <person name="Jorgensen S.L."/>
            <person name="Zaremba-Niedzwiedzka K."/>
            <person name="Martijn J."/>
            <person name="Lind A.E."/>
            <person name="van Eijk R."/>
            <person name="Schleper C."/>
            <person name="Guy L."/>
            <person name="Ettema T.J."/>
        </authorList>
    </citation>
    <scope>NUCLEOTIDE SEQUENCE</scope>
</reference>
<evidence type="ECO:0000313" key="1">
    <source>
        <dbReference type="EMBL" id="KKN86856.1"/>
    </source>
</evidence>
<accession>A0A0F9WLF3</accession>
<organism evidence="1">
    <name type="scientific">marine sediment metagenome</name>
    <dbReference type="NCBI Taxonomy" id="412755"/>
    <lineage>
        <taxon>unclassified sequences</taxon>
        <taxon>metagenomes</taxon>
        <taxon>ecological metagenomes</taxon>
    </lineage>
</organism>
<gene>
    <name evidence="1" type="ORF">LCGC14_0264150</name>
</gene>
<protein>
    <submittedName>
        <fullName evidence="1">Uncharacterized protein</fullName>
    </submittedName>
</protein>